<dbReference type="AlphaFoldDB" id="A0A0W0YSP3"/>
<dbReference type="GO" id="GO:0005198">
    <property type="term" value="F:structural molecule activity"/>
    <property type="evidence" value="ECO:0007669"/>
    <property type="project" value="InterPro"/>
</dbReference>
<evidence type="ECO:0000256" key="6">
    <source>
        <dbReference type="ARBA" id="ARBA00023143"/>
    </source>
</evidence>
<accession>A0A0W0YSP3</accession>
<feature type="domain" description="Flagellar basal body rod protein N-terminal" evidence="8">
    <location>
        <begin position="4"/>
        <end position="33"/>
    </location>
</feature>
<dbReference type="STRING" id="1122169.Lsha_1671"/>
<keyword evidence="5" id="KW-0964">Secreted</keyword>
<dbReference type="Pfam" id="PF06429">
    <property type="entry name" value="Flg_bbr_C"/>
    <property type="match status" value="1"/>
</dbReference>
<dbReference type="InterPro" id="IPR001444">
    <property type="entry name" value="Flag_bb_rod_N"/>
</dbReference>
<evidence type="ECO:0000256" key="5">
    <source>
        <dbReference type="ARBA" id="ARBA00022525"/>
    </source>
</evidence>
<evidence type="ECO:0000256" key="2">
    <source>
        <dbReference type="ARBA" id="ARBA00004613"/>
    </source>
</evidence>
<comment type="subcellular location">
    <subcellularLocation>
        <location evidence="1">Bacterial flagellum</location>
    </subcellularLocation>
    <subcellularLocation>
        <location evidence="2">Secreted</location>
    </subcellularLocation>
</comment>
<dbReference type="eggNOG" id="COG1256">
    <property type="taxonomic scope" value="Bacteria"/>
</dbReference>
<dbReference type="InterPro" id="IPR019776">
    <property type="entry name" value="Flagellar_basal_body_rod_CS"/>
</dbReference>
<proteinExistence type="inferred from homology"/>
<dbReference type="PATRIC" id="fig|1122169.6.peg.1921"/>
<dbReference type="Pfam" id="PF21158">
    <property type="entry name" value="flgK_1st_1"/>
    <property type="match status" value="1"/>
</dbReference>
<evidence type="ECO:0000256" key="3">
    <source>
        <dbReference type="ARBA" id="ARBA00009677"/>
    </source>
</evidence>
<organism evidence="12 13">
    <name type="scientific">Legionella shakespearei DSM 23087</name>
    <dbReference type="NCBI Taxonomy" id="1122169"/>
    <lineage>
        <taxon>Bacteria</taxon>
        <taxon>Pseudomonadati</taxon>
        <taxon>Pseudomonadota</taxon>
        <taxon>Gammaproteobacteria</taxon>
        <taxon>Legionellales</taxon>
        <taxon>Legionellaceae</taxon>
        <taxon>Legionella</taxon>
    </lineage>
</organism>
<evidence type="ECO:0000256" key="4">
    <source>
        <dbReference type="ARBA" id="ARBA00016244"/>
    </source>
</evidence>
<keyword evidence="12" id="KW-0282">Flagellum</keyword>
<comment type="similarity">
    <text evidence="3">Belongs to the flagella basal body rod proteins family.</text>
</comment>
<dbReference type="GO" id="GO:0005576">
    <property type="term" value="C:extracellular region"/>
    <property type="evidence" value="ECO:0007669"/>
    <property type="project" value="UniProtKB-SubCell"/>
</dbReference>
<feature type="domain" description="Flagellar hook-associated protein 1 D2-like" evidence="10">
    <location>
        <begin position="336"/>
        <end position="424"/>
    </location>
</feature>
<feature type="coiled-coil region" evidence="7">
    <location>
        <begin position="136"/>
        <end position="163"/>
    </location>
</feature>
<evidence type="ECO:0000256" key="7">
    <source>
        <dbReference type="SAM" id="Coils"/>
    </source>
</evidence>
<dbReference type="OrthoDB" id="9802553at2"/>
<evidence type="ECO:0000259" key="9">
    <source>
        <dbReference type="Pfam" id="PF06429"/>
    </source>
</evidence>
<dbReference type="Proteomes" id="UP000054600">
    <property type="component" value="Unassembled WGS sequence"/>
</dbReference>
<keyword evidence="7" id="KW-0175">Coiled coil</keyword>
<dbReference type="PROSITE" id="PS00588">
    <property type="entry name" value="FLAGELLA_BB_ROD"/>
    <property type="match status" value="1"/>
</dbReference>
<evidence type="ECO:0000313" key="13">
    <source>
        <dbReference type="Proteomes" id="UP000054600"/>
    </source>
</evidence>
<comment type="caution">
    <text evidence="12">The sequence shown here is derived from an EMBL/GenBank/DDBJ whole genome shotgun (WGS) entry which is preliminary data.</text>
</comment>
<gene>
    <name evidence="12" type="primary">flgK</name>
    <name evidence="12" type="ORF">Lsha_1671</name>
</gene>
<evidence type="ECO:0000256" key="1">
    <source>
        <dbReference type="ARBA" id="ARBA00004365"/>
    </source>
</evidence>
<feature type="domain" description="Flagellar basal-body/hook protein C-terminal" evidence="9">
    <location>
        <begin position="608"/>
        <end position="644"/>
    </location>
</feature>
<dbReference type="InterPro" id="IPR053927">
    <property type="entry name" value="FlgK_helical"/>
</dbReference>
<dbReference type="RefSeq" id="WP_018576986.1">
    <property type="nucleotide sequence ID" value="NZ_KB892393.1"/>
</dbReference>
<protein>
    <recommendedName>
        <fullName evidence="4">Flagellar hook-associated protein 1</fullName>
    </recommendedName>
</protein>
<keyword evidence="12" id="KW-0966">Cell projection</keyword>
<evidence type="ECO:0000259" key="10">
    <source>
        <dbReference type="Pfam" id="PF21158"/>
    </source>
</evidence>
<dbReference type="PANTHER" id="PTHR30033">
    <property type="entry name" value="FLAGELLAR HOOK-ASSOCIATED PROTEIN 1"/>
    <property type="match status" value="1"/>
</dbReference>
<evidence type="ECO:0000259" key="11">
    <source>
        <dbReference type="Pfam" id="PF22638"/>
    </source>
</evidence>
<dbReference type="GO" id="GO:0044780">
    <property type="term" value="P:bacterial-type flagellum assembly"/>
    <property type="evidence" value="ECO:0007669"/>
    <property type="project" value="InterPro"/>
</dbReference>
<dbReference type="GO" id="GO:0009424">
    <property type="term" value="C:bacterial-type flagellum hook"/>
    <property type="evidence" value="ECO:0007669"/>
    <property type="project" value="InterPro"/>
</dbReference>
<keyword evidence="13" id="KW-1185">Reference proteome</keyword>
<dbReference type="NCBIfam" id="TIGR02492">
    <property type="entry name" value="flgK_ends"/>
    <property type="match status" value="1"/>
</dbReference>
<dbReference type="InterPro" id="IPR002371">
    <property type="entry name" value="FlgK"/>
</dbReference>
<dbReference type="InterPro" id="IPR010930">
    <property type="entry name" value="Flg_bb/hook_C_dom"/>
</dbReference>
<evidence type="ECO:0000259" key="8">
    <source>
        <dbReference type="Pfam" id="PF00460"/>
    </source>
</evidence>
<dbReference type="InterPro" id="IPR049119">
    <property type="entry name" value="FlgK_D2-like"/>
</dbReference>
<reference evidence="12 13" key="1">
    <citation type="submission" date="2015-11" db="EMBL/GenBank/DDBJ databases">
        <title>Genomic analysis of 38 Legionella species identifies large and diverse effector repertoires.</title>
        <authorList>
            <person name="Burstein D."/>
            <person name="Amaro F."/>
            <person name="Zusman T."/>
            <person name="Lifshitz Z."/>
            <person name="Cohen O."/>
            <person name="Gilbert J.A."/>
            <person name="Pupko T."/>
            <person name="Shuman H.A."/>
            <person name="Segal G."/>
        </authorList>
    </citation>
    <scope>NUCLEOTIDE SEQUENCE [LARGE SCALE GENOMIC DNA]</scope>
    <source>
        <strain evidence="12 13">ATCC 49655</strain>
    </source>
</reference>
<name>A0A0W0YSP3_9GAMM</name>
<dbReference type="PRINTS" id="PR01005">
    <property type="entry name" value="FLGHOOKAP1"/>
</dbReference>
<keyword evidence="12" id="KW-0969">Cilium</keyword>
<dbReference type="Pfam" id="PF22638">
    <property type="entry name" value="FlgK_D1"/>
    <property type="match status" value="1"/>
</dbReference>
<keyword evidence="6" id="KW-0975">Bacterial flagellum</keyword>
<dbReference type="PANTHER" id="PTHR30033:SF1">
    <property type="entry name" value="FLAGELLAR HOOK-ASSOCIATED PROTEIN 1"/>
    <property type="match status" value="1"/>
</dbReference>
<sequence>MSILNIAYSGLNAFQRAIAVTGNNIANFSTPGYSRQSINFTPSISHRYAGSYIGSGVMVSSITRNVDQFATTQVRSTTSAKSQYDAFYQQAIQVDKLLSQGGNSISGSLQSFFDTLGRLNSTPDNIASRGDALRQSQLLVEQFNSLQKKLDELQANSTQQITEAVTIVNQLTKDIAAVNGQLMSTPNAPELLDQKDELLRKLSQYAELTVFEQGDGTVSVGISSGEMLVAGSEQRDLKVSSDKASTLGTRIMLSTGNSGQLDISNRLNTGMLGGLLDYERNVIGQASQQIGQMAIGLAQTFNAQHQLGMDMNDQIGKAFFTDYNSADKQLNRSLSSPANTGTGVLSVSISDIAQTKLSDYELVVSDAGTNEVRLIRKSDGTSTTLNWTNTPPAPPAGQLVIDGMTITVNDTSSLVNNDKFTLTPTRGAARQFALQINDAREIALASPVVTSAATSNTGNGKIALGTLLNTAAVDKEYRIEFISDTQYNLVNVTDSTTAGPINIVPNSDNIIQIPDSLNPSYSVVLSGIPKSGDQFTAQYNAGGIGNNTNGLKLFGIHDAKVFSGGTESLFDSYANLLADVGGQTNQAKERSESAGILLKQATDFRDSKSGVNTDEEGANLLKFKQAYEAAGKLMQISSQMMDVLFTMMR</sequence>
<dbReference type="SUPFAM" id="SSF64518">
    <property type="entry name" value="Phase 1 flagellin"/>
    <property type="match status" value="2"/>
</dbReference>
<evidence type="ECO:0000313" key="12">
    <source>
        <dbReference type="EMBL" id="KTD59921.1"/>
    </source>
</evidence>
<dbReference type="Pfam" id="PF00460">
    <property type="entry name" value="Flg_bb_rod"/>
    <property type="match status" value="1"/>
</dbReference>
<feature type="domain" description="Flagellar hook-associated protein FlgK helical" evidence="11">
    <location>
        <begin position="93"/>
        <end position="320"/>
    </location>
</feature>
<dbReference type="EMBL" id="LNYW01000046">
    <property type="protein sequence ID" value="KTD59921.1"/>
    <property type="molecule type" value="Genomic_DNA"/>
</dbReference>